<dbReference type="GO" id="GO:0071555">
    <property type="term" value="P:cell wall organization"/>
    <property type="evidence" value="ECO:0007669"/>
    <property type="project" value="UniProtKB-KW"/>
</dbReference>
<comment type="function">
    <text evidence="1 17 18">Cell wall formation. Catalyzes the addition of glutamate to the nucleotide precursor UDP-N-acetylmuramoyl-L-alanine (UMA).</text>
</comment>
<evidence type="ECO:0000256" key="10">
    <source>
        <dbReference type="ARBA" id="ARBA00022840"/>
    </source>
</evidence>
<evidence type="ECO:0000256" key="16">
    <source>
        <dbReference type="ARBA" id="ARBA00047632"/>
    </source>
</evidence>
<sequence>MKEIDKYAGKNILVLGLGRSGFAVSKLLLKLGARLTLNDKADLAADPKAKQLADLGVRVIGGSHPVDLFDQEKFDYLVKNPGIPYENPMVAKASEKGVPIITEPEVALSASESPYVCVTGSNGKTTTVMLTKQIMDHYLQKQGHHAYAVGNIGWPISEVVLNQAGPDDLLVVEMSSFQLMGVTDIEPKVAAIVDIYNNVHLDYHKTFDNYVDAKLNVGRFQKASDYFLANFDQKDILTREEKATKAKILTFSENDPAADFYIGQDYLMHGEEKMMKIADIKLPGIHNLQNSLVAIGISSLMGAGKDDIAAVLSTFTGAEHRLQYVTTLDGVKVYNDSKSTNIEAATVAIQSFKQPEVLLAGGLDRGFVFDSLVDLFKKHVKAIVTYGETRYLLADAARKAGIKTIVVVDNLHEGVKAASKLAEAGDVLLFSPACASWDQFKTFEERGEYFVKYVKELEEK</sequence>
<evidence type="ECO:0000256" key="9">
    <source>
        <dbReference type="ARBA" id="ARBA00022741"/>
    </source>
</evidence>
<dbReference type="InterPro" id="IPR036565">
    <property type="entry name" value="Mur-like_cat_sf"/>
</dbReference>
<organism evidence="21">
    <name type="scientific">Lactobacillus delbrueckii subsp. lactis</name>
    <dbReference type="NCBI Taxonomy" id="29397"/>
    <lineage>
        <taxon>Bacteria</taxon>
        <taxon>Bacillati</taxon>
        <taxon>Bacillota</taxon>
        <taxon>Bacilli</taxon>
        <taxon>Lactobacillales</taxon>
        <taxon>Lactobacillaceae</taxon>
        <taxon>Lactobacillus</taxon>
    </lineage>
</organism>
<feature type="domain" description="Mur ligase central" evidence="20">
    <location>
        <begin position="118"/>
        <end position="297"/>
    </location>
</feature>
<dbReference type="AlphaFoldDB" id="A0A1L3JWM6"/>
<dbReference type="GO" id="GO:0005737">
    <property type="term" value="C:cytoplasm"/>
    <property type="evidence" value="ECO:0007669"/>
    <property type="project" value="UniProtKB-SubCell"/>
</dbReference>
<dbReference type="GO" id="GO:0005524">
    <property type="term" value="F:ATP binding"/>
    <property type="evidence" value="ECO:0007669"/>
    <property type="project" value="UniProtKB-UniRule"/>
</dbReference>
<dbReference type="SUPFAM" id="SSF53244">
    <property type="entry name" value="MurD-like peptide ligases, peptide-binding domain"/>
    <property type="match status" value="1"/>
</dbReference>
<dbReference type="GO" id="GO:0008360">
    <property type="term" value="P:regulation of cell shape"/>
    <property type="evidence" value="ECO:0007669"/>
    <property type="project" value="UniProtKB-KW"/>
</dbReference>
<dbReference type="UniPathway" id="UPA00219"/>
<dbReference type="Pfam" id="PF08245">
    <property type="entry name" value="Mur_ligase_M"/>
    <property type="match status" value="1"/>
</dbReference>
<dbReference type="NCBIfam" id="TIGR01087">
    <property type="entry name" value="murD"/>
    <property type="match status" value="1"/>
</dbReference>
<evidence type="ECO:0000256" key="15">
    <source>
        <dbReference type="ARBA" id="ARBA00032324"/>
    </source>
</evidence>
<dbReference type="InterPro" id="IPR036615">
    <property type="entry name" value="Mur_ligase_C_dom_sf"/>
</dbReference>
<dbReference type="HAMAP" id="MF_00639">
    <property type="entry name" value="MurD"/>
    <property type="match status" value="1"/>
</dbReference>
<dbReference type="GO" id="GO:0008764">
    <property type="term" value="F:UDP-N-acetylmuramoylalanine-D-glutamate ligase activity"/>
    <property type="evidence" value="ECO:0007669"/>
    <property type="project" value="UniProtKB-UniRule"/>
</dbReference>
<keyword evidence="11 17" id="KW-0133">Cell shape</keyword>
<dbReference type="SUPFAM" id="SSF53623">
    <property type="entry name" value="MurD-like peptide ligases, catalytic domain"/>
    <property type="match status" value="1"/>
</dbReference>
<dbReference type="OrthoDB" id="9809796at2"/>
<dbReference type="Proteomes" id="UP001200334">
    <property type="component" value="Unassembled WGS sequence"/>
</dbReference>
<protein>
    <recommendedName>
        <fullName evidence="6 17">UDP-N-acetylmuramoylalanine--D-glutamate ligase</fullName>
        <ecNumber evidence="5 17">6.3.2.9</ecNumber>
    </recommendedName>
    <alternativeName>
        <fullName evidence="15 17">D-glutamic acid-adding enzyme</fullName>
    </alternativeName>
    <alternativeName>
        <fullName evidence="14 17">UDP-N-acetylmuramoyl-L-alanyl-D-glutamate synthetase</fullName>
    </alternativeName>
</protein>
<dbReference type="Gene3D" id="3.40.1190.10">
    <property type="entry name" value="Mur-like, catalytic domain"/>
    <property type="match status" value="1"/>
</dbReference>
<evidence type="ECO:0000256" key="17">
    <source>
        <dbReference type="HAMAP-Rule" id="MF_00639"/>
    </source>
</evidence>
<evidence type="ECO:0000313" key="23">
    <source>
        <dbReference type="Proteomes" id="UP001200334"/>
    </source>
</evidence>
<dbReference type="Gene3D" id="3.40.50.720">
    <property type="entry name" value="NAD(P)-binding Rossmann-like Domain"/>
    <property type="match status" value="1"/>
</dbReference>
<dbReference type="Pfam" id="PF21799">
    <property type="entry name" value="MurD-like_N"/>
    <property type="match status" value="1"/>
</dbReference>
<comment type="catalytic activity">
    <reaction evidence="16 17 18">
        <text>UDP-N-acetyl-alpha-D-muramoyl-L-alanine + D-glutamate + ATP = UDP-N-acetyl-alpha-D-muramoyl-L-alanyl-D-glutamate + ADP + phosphate + H(+)</text>
        <dbReference type="Rhea" id="RHEA:16429"/>
        <dbReference type="ChEBI" id="CHEBI:15378"/>
        <dbReference type="ChEBI" id="CHEBI:29986"/>
        <dbReference type="ChEBI" id="CHEBI:30616"/>
        <dbReference type="ChEBI" id="CHEBI:43474"/>
        <dbReference type="ChEBI" id="CHEBI:83898"/>
        <dbReference type="ChEBI" id="CHEBI:83900"/>
        <dbReference type="ChEBI" id="CHEBI:456216"/>
        <dbReference type="EC" id="6.3.2.9"/>
    </reaction>
</comment>
<dbReference type="PANTHER" id="PTHR43692">
    <property type="entry name" value="UDP-N-ACETYLMURAMOYLALANINE--D-GLUTAMATE LIGASE"/>
    <property type="match status" value="1"/>
</dbReference>
<dbReference type="EC" id="6.3.2.9" evidence="5 17"/>
<evidence type="ECO:0000256" key="12">
    <source>
        <dbReference type="ARBA" id="ARBA00022984"/>
    </source>
</evidence>
<evidence type="ECO:0000256" key="5">
    <source>
        <dbReference type="ARBA" id="ARBA00012212"/>
    </source>
</evidence>
<dbReference type="SUPFAM" id="SSF51984">
    <property type="entry name" value="MurCD N-terminal domain"/>
    <property type="match status" value="1"/>
</dbReference>
<keyword evidence="10 17" id="KW-0067">ATP-binding</keyword>
<reference evidence="22 23" key="2">
    <citation type="submission" date="2021-12" db="EMBL/GenBank/DDBJ databases">
        <title>Antimicrobial susceptibility of Lactobacillus delbrueckii subsp. lactis obtained from milk products and other habitats.</title>
        <authorList>
            <person name="Shani N."/>
        </authorList>
    </citation>
    <scope>NUCLEOTIDE SEQUENCE [LARGE SCALE GENOMIC DNA]</scope>
    <source>
        <strain evidence="22 23">FAM 21755</strain>
    </source>
</reference>
<keyword evidence="17 18" id="KW-0132">Cell division</keyword>
<proteinExistence type="inferred from homology"/>
<keyword evidence="8 17" id="KW-0436">Ligase</keyword>
<evidence type="ECO:0000256" key="4">
    <source>
        <dbReference type="ARBA" id="ARBA00010416"/>
    </source>
</evidence>
<evidence type="ECO:0000256" key="3">
    <source>
        <dbReference type="ARBA" id="ARBA00004752"/>
    </source>
</evidence>
<dbReference type="GO" id="GO:0051301">
    <property type="term" value="P:cell division"/>
    <property type="evidence" value="ECO:0007669"/>
    <property type="project" value="UniProtKB-KW"/>
</dbReference>
<dbReference type="EMBL" id="JAJNUY010000001">
    <property type="protein sequence ID" value="MCD5562606.1"/>
    <property type="molecule type" value="Genomic_DNA"/>
</dbReference>
<keyword evidence="17 18" id="KW-0131">Cell cycle</keyword>
<dbReference type="InterPro" id="IPR004101">
    <property type="entry name" value="Mur_ligase_C"/>
</dbReference>
<feature type="domain" description="Mur ligase C-terminal" evidence="19">
    <location>
        <begin position="320"/>
        <end position="434"/>
    </location>
</feature>
<dbReference type="InterPro" id="IPR005762">
    <property type="entry name" value="MurD"/>
</dbReference>
<evidence type="ECO:0000256" key="11">
    <source>
        <dbReference type="ARBA" id="ARBA00022960"/>
    </source>
</evidence>
<dbReference type="RefSeq" id="WP_003617460.1">
    <property type="nucleotide sequence ID" value="NZ_BJLO01000002.1"/>
</dbReference>
<comment type="pathway">
    <text evidence="3 17 18">Cell wall biogenesis; peptidoglycan biosynthesis.</text>
</comment>
<evidence type="ECO:0000259" key="20">
    <source>
        <dbReference type="Pfam" id="PF08245"/>
    </source>
</evidence>
<evidence type="ECO:0000313" key="21">
    <source>
        <dbReference type="EMBL" id="AZA16370.1"/>
    </source>
</evidence>
<dbReference type="Pfam" id="PF02875">
    <property type="entry name" value="Mur_ligase_C"/>
    <property type="match status" value="1"/>
</dbReference>
<evidence type="ECO:0000256" key="6">
    <source>
        <dbReference type="ARBA" id="ARBA00015655"/>
    </source>
</evidence>
<comment type="similarity">
    <text evidence="4 17">Belongs to the MurCDEF family.</text>
</comment>
<evidence type="ECO:0000256" key="2">
    <source>
        <dbReference type="ARBA" id="ARBA00004496"/>
    </source>
</evidence>
<gene>
    <name evidence="17 22" type="primary">murD</name>
    <name evidence="21" type="ORF">DQL93_07610</name>
    <name evidence="22" type="ORF">LOB85_00225</name>
</gene>
<evidence type="ECO:0000259" key="19">
    <source>
        <dbReference type="Pfam" id="PF02875"/>
    </source>
</evidence>
<keyword evidence="12 17" id="KW-0573">Peptidoglycan synthesis</keyword>
<dbReference type="EMBL" id="CP031023">
    <property type="protein sequence ID" value="AZA16370.1"/>
    <property type="molecule type" value="Genomic_DNA"/>
</dbReference>
<feature type="binding site" evidence="17">
    <location>
        <begin position="120"/>
        <end position="126"/>
    </location>
    <ligand>
        <name>ATP</name>
        <dbReference type="ChEBI" id="CHEBI:30616"/>
    </ligand>
</feature>
<keyword evidence="13 17" id="KW-0961">Cell wall biogenesis/degradation</keyword>
<dbReference type="GO" id="GO:0009252">
    <property type="term" value="P:peptidoglycan biosynthetic process"/>
    <property type="evidence" value="ECO:0007669"/>
    <property type="project" value="UniProtKB-UniRule"/>
</dbReference>
<keyword evidence="9 17" id="KW-0547">Nucleotide-binding</keyword>
<dbReference type="PANTHER" id="PTHR43692:SF1">
    <property type="entry name" value="UDP-N-ACETYLMURAMOYLALANINE--D-GLUTAMATE LIGASE"/>
    <property type="match status" value="1"/>
</dbReference>
<dbReference type="InterPro" id="IPR013221">
    <property type="entry name" value="Mur_ligase_cen"/>
</dbReference>
<evidence type="ECO:0000313" key="22">
    <source>
        <dbReference type="EMBL" id="MCD5562606.1"/>
    </source>
</evidence>
<evidence type="ECO:0000256" key="18">
    <source>
        <dbReference type="RuleBase" id="RU003664"/>
    </source>
</evidence>
<comment type="subcellular location">
    <subcellularLocation>
        <location evidence="2 17 18">Cytoplasm</location>
    </subcellularLocation>
</comment>
<evidence type="ECO:0000256" key="14">
    <source>
        <dbReference type="ARBA" id="ARBA00030398"/>
    </source>
</evidence>
<reference evidence="21" key="1">
    <citation type="submission" date="2018-07" db="EMBL/GenBank/DDBJ databases">
        <authorList>
            <person name="Somerville V."/>
        </authorList>
    </citation>
    <scope>NUCLEOTIDE SEQUENCE</scope>
    <source>
        <strain evidence="21">NWC_2_2</strain>
    </source>
</reference>
<evidence type="ECO:0000256" key="13">
    <source>
        <dbReference type="ARBA" id="ARBA00023316"/>
    </source>
</evidence>
<evidence type="ECO:0000256" key="7">
    <source>
        <dbReference type="ARBA" id="ARBA00022490"/>
    </source>
</evidence>
<accession>A0A1L3JWM6</accession>
<name>A0A1L3JWM6_LACDL</name>
<evidence type="ECO:0000256" key="1">
    <source>
        <dbReference type="ARBA" id="ARBA00002734"/>
    </source>
</evidence>
<keyword evidence="7 17" id="KW-0963">Cytoplasm</keyword>
<dbReference type="Gene3D" id="3.90.190.20">
    <property type="entry name" value="Mur ligase, C-terminal domain"/>
    <property type="match status" value="1"/>
</dbReference>
<evidence type="ECO:0000256" key="8">
    <source>
        <dbReference type="ARBA" id="ARBA00022598"/>
    </source>
</evidence>